<feature type="region of interest" description="Disordered" evidence="2">
    <location>
        <begin position="718"/>
        <end position="761"/>
    </location>
</feature>
<gene>
    <name evidence="4" type="ORF">H4R34_001886</name>
</gene>
<dbReference type="Pfam" id="PF10205">
    <property type="entry name" value="KLRAQ"/>
    <property type="match status" value="1"/>
</dbReference>
<sequence>MSRPPSQDAFHTTRRSPAQSMVQSSDTIPIDSLAQKYQKLFDEYTRIKAHHAVLKQAVLKTQQRNEQLVINLDIKQDEGTRLSHQVDSLQFNNTRLTKRLEDLQRALVQQKRGSGWFASASSQRDLSSAREALEVISGELEAKINENEQLHSDIADVRAACQRETDSLRTEIQRLNQEKLQFQDQLQHSEDNERPRLKQYQRKVSELTTSVQELTTSQMALKDALAATEAVLRLTRSQFEFRQAFVRHGMHWVGILIGNQAKQFPATAPSFVEALAQHFATTLDTLKQSWMTFKAEIIRHQAHLQPELARAHIPLMDKCVDRLTNSTHTLSDLDRTALIDDATAFFTWHLNLILDTKRHNDFYQDLFKQLRTCIARLDHSPHAPRVLPYFVFQELQAIVAGKVVQISTSPCQSLMALVNALVQVCAWKLYSWNGADPSGPTLDDSSPAVDIFSVQSWPSDVVALQHLYDQSAHAYHTLRTRHHETTQAMQTLETGRAKLRAEIDQLQQTLSDTQRKQQSAEKFANQKQAKLTQTIQQLYSDIDAKSQQVSTLEKQITGHKNTAEDLKGALQAHIDQFEQERAHQNSKLARLLSETESYKQKLLHLQSNSTETEQRIAQQQQQECDARQASLVQTHDTRVGELTQTIADLQAQVADLTQTLEQQRQIAHPSPPKNELPSTPHDAAPALSRDVPTSTVQVLNEANDDMEFNYEASKHLLATSPCDKPPNVADTNDTGQSGNTDADAEAEAQGIATESPRLSTAPLLNRQAPATSAPSPPASPEAERIVDTAPTSDQSDQAYLAREQQLIHYYEEKIAKLKVQVEIADSKAVKFHKAWDLANRQMDMTGREKQALEQQINRLNTRILELEDELNTTQRSYMQQIEIMTESK</sequence>
<feature type="region of interest" description="Disordered" evidence="2">
    <location>
        <begin position="1"/>
        <end position="26"/>
    </location>
</feature>
<feature type="compositionally biased region" description="Polar residues" evidence="2">
    <location>
        <begin position="15"/>
        <end position="26"/>
    </location>
</feature>
<dbReference type="OrthoDB" id="5566667at2759"/>
<organism evidence="4 5">
    <name type="scientific">Dimargaris verticillata</name>
    <dbReference type="NCBI Taxonomy" id="2761393"/>
    <lineage>
        <taxon>Eukaryota</taxon>
        <taxon>Fungi</taxon>
        <taxon>Fungi incertae sedis</taxon>
        <taxon>Zoopagomycota</taxon>
        <taxon>Kickxellomycotina</taxon>
        <taxon>Dimargaritomycetes</taxon>
        <taxon>Dimargaritales</taxon>
        <taxon>Dimargaritaceae</taxon>
        <taxon>Dimargaris</taxon>
    </lineage>
</organism>
<protein>
    <recommendedName>
        <fullName evidence="3">Protein phosphatase 1 regulatory subunit 21 N-terminal domain-containing protein</fullName>
    </recommendedName>
</protein>
<dbReference type="GO" id="GO:0005769">
    <property type="term" value="C:early endosome"/>
    <property type="evidence" value="ECO:0007669"/>
    <property type="project" value="TreeGrafter"/>
</dbReference>
<dbReference type="InterPro" id="IPR040024">
    <property type="entry name" value="PPP1R21"/>
</dbReference>
<dbReference type="InterPro" id="IPR019343">
    <property type="entry name" value="PPP1R21_N"/>
</dbReference>
<keyword evidence="1" id="KW-0175">Coiled coil</keyword>
<dbReference type="AlphaFoldDB" id="A0A9W8E9U9"/>
<evidence type="ECO:0000259" key="3">
    <source>
        <dbReference type="SMART" id="SM01254"/>
    </source>
</evidence>
<feature type="coiled-coil region" evidence="1">
    <location>
        <begin position="86"/>
        <end position="113"/>
    </location>
</feature>
<feature type="coiled-coil region" evidence="1">
    <location>
        <begin position="800"/>
        <end position="876"/>
    </location>
</feature>
<proteinExistence type="predicted"/>
<evidence type="ECO:0000256" key="2">
    <source>
        <dbReference type="SAM" id="MobiDB-lite"/>
    </source>
</evidence>
<feature type="region of interest" description="Disordered" evidence="2">
    <location>
        <begin position="662"/>
        <end position="691"/>
    </location>
</feature>
<dbReference type="Pfam" id="PF21636">
    <property type="entry name" value="PPP1R21_C"/>
    <property type="match status" value="1"/>
</dbReference>
<evidence type="ECO:0000256" key="1">
    <source>
        <dbReference type="SAM" id="Coils"/>
    </source>
</evidence>
<dbReference type="PANTHER" id="PTHR21448">
    <property type="entry name" value="SMOOTH MUSCLE MYOSIN HEAVY CHAIN-RELATED"/>
    <property type="match status" value="1"/>
</dbReference>
<name>A0A9W8E9U9_9FUNG</name>
<reference evidence="4" key="1">
    <citation type="submission" date="2022-07" db="EMBL/GenBank/DDBJ databases">
        <title>Phylogenomic reconstructions and comparative analyses of Kickxellomycotina fungi.</title>
        <authorList>
            <person name="Reynolds N.K."/>
            <person name="Stajich J.E."/>
            <person name="Barry K."/>
            <person name="Grigoriev I.V."/>
            <person name="Crous P."/>
            <person name="Smith M.E."/>
        </authorList>
    </citation>
    <scope>NUCLEOTIDE SEQUENCE</scope>
    <source>
        <strain evidence="4">RSA 567</strain>
    </source>
</reference>
<dbReference type="GO" id="GO:0016020">
    <property type="term" value="C:membrane"/>
    <property type="evidence" value="ECO:0007669"/>
    <property type="project" value="TreeGrafter"/>
</dbReference>
<dbReference type="PANTHER" id="PTHR21448:SF0">
    <property type="entry name" value="PROTEIN PHOSPHATASE 1 REGULATORY SUBUNIT 21"/>
    <property type="match status" value="1"/>
</dbReference>
<keyword evidence="5" id="KW-1185">Reference proteome</keyword>
<feature type="coiled-coil region" evidence="1">
    <location>
        <begin position="140"/>
        <end position="217"/>
    </location>
</feature>
<evidence type="ECO:0000313" key="4">
    <source>
        <dbReference type="EMBL" id="KAJ1981947.1"/>
    </source>
</evidence>
<dbReference type="Proteomes" id="UP001151582">
    <property type="component" value="Unassembled WGS sequence"/>
</dbReference>
<dbReference type="InterPro" id="IPR049372">
    <property type="entry name" value="PPP1R21_C"/>
</dbReference>
<comment type="caution">
    <text evidence="4">The sequence shown here is derived from an EMBL/GenBank/DDBJ whole genome shotgun (WGS) entry which is preliminary data.</text>
</comment>
<evidence type="ECO:0000313" key="5">
    <source>
        <dbReference type="Proteomes" id="UP001151582"/>
    </source>
</evidence>
<feature type="compositionally biased region" description="Polar residues" evidence="2">
    <location>
        <begin position="729"/>
        <end position="740"/>
    </location>
</feature>
<dbReference type="SMART" id="SM01254">
    <property type="entry name" value="KLRAQ"/>
    <property type="match status" value="1"/>
</dbReference>
<accession>A0A9W8E9U9</accession>
<dbReference type="EMBL" id="JANBQB010000106">
    <property type="protein sequence ID" value="KAJ1981947.1"/>
    <property type="molecule type" value="Genomic_DNA"/>
</dbReference>
<feature type="domain" description="Protein phosphatase 1 regulatory subunit 21 N-terminal" evidence="3">
    <location>
        <begin position="38"/>
        <end position="140"/>
    </location>
</feature>